<evidence type="ECO:0000256" key="11">
    <source>
        <dbReference type="PROSITE-ProRule" id="PRU01360"/>
    </source>
</evidence>
<evidence type="ECO:0000259" key="15">
    <source>
        <dbReference type="Pfam" id="PF00593"/>
    </source>
</evidence>
<keyword evidence="2 11" id="KW-0813">Transport</keyword>
<dbReference type="AlphaFoldDB" id="A0A318ECK3"/>
<comment type="subcellular location">
    <subcellularLocation>
        <location evidence="1 11">Cell outer membrane</location>
        <topology evidence="1 11">Multi-pass membrane protein</topology>
    </subcellularLocation>
</comment>
<evidence type="ECO:0000256" key="6">
    <source>
        <dbReference type="ARBA" id="ARBA00023004"/>
    </source>
</evidence>
<feature type="domain" description="TonB-dependent receptor-like beta-barrel" evidence="15">
    <location>
        <begin position="287"/>
        <end position="719"/>
    </location>
</feature>
<dbReference type="PANTHER" id="PTHR32552:SF81">
    <property type="entry name" value="TONB-DEPENDENT OUTER MEMBRANE RECEPTOR"/>
    <property type="match status" value="1"/>
</dbReference>
<dbReference type="GO" id="GO:0009279">
    <property type="term" value="C:cell outer membrane"/>
    <property type="evidence" value="ECO:0007669"/>
    <property type="project" value="UniProtKB-SubCell"/>
</dbReference>
<dbReference type="OrthoDB" id="5987490at2"/>
<reference evidence="17 18" key="1">
    <citation type="submission" date="2018-04" db="EMBL/GenBank/DDBJ databases">
        <title>Genomic Encyclopedia of Type Strains, Phase IV (KMG-IV): sequencing the most valuable type-strain genomes for metagenomic binning, comparative biology and taxonomic classification.</title>
        <authorList>
            <person name="Goeker M."/>
        </authorList>
    </citation>
    <scope>NUCLEOTIDE SEQUENCE [LARGE SCALE GENOMIC DNA]</scope>
    <source>
        <strain evidence="17 18">DSM 104150</strain>
    </source>
</reference>
<organism evidence="17 18">
    <name type="scientific">Sinimarinibacterium flocculans</name>
    <dbReference type="NCBI Taxonomy" id="985250"/>
    <lineage>
        <taxon>Bacteria</taxon>
        <taxon>Pseudomonadati</taxon>
        <taxon>Pseudomonadota</taxon>
        <taxon>Gammaproteobacteria</taxon>
        <taxon>Nevskiales</taxon>
        <taxon>Nevskiaceae</taxon>
        <taxon>Sinimarinibacterium</taxon>
    </lineage>
</organism>
<keyword evidence="18" id="KW-1185">Reference proteome</keyword>
<dbReference type="PANTHER" id="PTHR32552">
    <property type="entry name" value="FERRICHROME IRON RECEPTOR-RELATED"/>
    <property type="match status" value="1"/>
</dbReference>
<keyword evidence="10 11" id="KW-0998">Cell outer membrane</keyword>
<dbReference type="Proteomes" id="UP000248330">
    <property type="component" value="Unassembled WGS sequence"/>
</dbReference>
<evidence type="ECO:0000259" key="16">
    <source>
        <dbReference type="Pfam" id="PF07715"/>
    </source>
</evidence>
<comment type="similarity">
    <text evidence="11 12">Belongs to the TonB-dependent receptor family.</text>
</comment>
<feature type="region of interest" description="Disordered" evidence="13">
    <location>
        <begin position="32"/>
        <end position="52"/>
    </location>
</feature>
<keyword evidence="5 11" id="KW-0812">Transmembrane</keyword>
<evidence type="ECO:0000256" key="10">
    <source>
        <dbReference type="ARBA" id="ARBA00023237"/>
    </source>
</evidence>
<evidence type="ECO:0000256" key="1">
    <source>
        <dbReference type="ARBA" id="ARBA00004571"/>
    </source>
</evidence>
<protein>
    <submittedName>
        <fullName evidence="17">Outer membrane receptor protein involved in Fe transport</fullName>
    </submittedName>
</protein>
<dbReference type="InterPro" id="IPR012910">
    <property type="entry name" value="Plug_dom"/>
</dbReference>
<evidence type="ECO:0000256" key="4">
    <source>
        <dbReference type="ARBA" id="ARBA00022496"/>
    </source>
</evidence>
<feature type="region of interest" description="Disordered" evidence="13">
    <location>
        <begin position="287"/>
        <end position="307"/>
    </location>
</feature>
<dbReference type="CDD" id="cd01347">
    <property type="entry name" value="ligand_gated_channel"/>
    <property type="match status" value="1"/>
</dbReference>
<dbReference type="GO" id="GO:0006826">
    <property type="term" value="P:iron ion transport"/>
    <property type="evidence" value="ECO:0007669"/>
    <property type="project" value="UniProtKB-KW"/>
</dbReference>
<dbReference type="InterPro" id="IPR036942">
    <property type="entry name" value="Beta-barrel_TonB_sf"/>
</dbReference>
<evidence type="ECO:0000313" key="17">
    <source>
        <dbReference type="EMBL" id="PXV67745.1"/>
    </source>
</evidence>
<evidence type="ECO:0000256" key="7">
    <source>
        <dbReference type="ARBA" id="ARBA00023065"/>
    </source>
</evidence>
<keyword evidence="6" id="KW-0408">Iron</keyword>
<keyword evidence="9 11" id="KW-0472">Membrane</keyword>
<evidence type="ECO:0000256" key="5">
    <source>
        <dbReference type="ARBA" id="ARBA00022692"/>
    </source>
</evidence>
<keyword evidence="14" id="KW-0732">Signal</keyword>
<evidence type="ECO:0000256" key="13">
    <source>
        <dbReference type="SAM" id="MobiDB-lite"/>
    </source>
</evidence>
<sequence length="750" mass="81334">MLPLSAPGRLALILLSMLPAASLAQQADDTPLPVIDVPHSDDAAPPADPPTHGDDAVLLPVIVVTGENLERDLHELGSSVQVLLAEDIASTAMDDVYDAFLRTANVNANTSKLGGFGGFVIRGISDTGVSDASVGSVAPLASILVDGVPLSIAGARAGPLDFWDIDTVEVLRGPQSTNQGQGALAGAILLNTRDPDETFNVRGRVRRGEYGNEQLAGAVGTPLGGGFAIRGAIQHSEADNAAWNLTRGEPANAQESNNARVKLGWSDVSEHAPSVLLSYTRADAFKGQGQLTGEPRDRQTVANDPETLESDSELLALRSRLHLSKRWSLELISGYGQTDLRSEDDYNTSAEPDGVIVNTNDDRSLTQELRLRFDALNLFGRDARGVIGLYGADLDTDSTLRVIDGNVTGGEPIDAWLDIDSDIDQQRRGWAAFGEMDWDVAQDWTLTLGLRVDQETLDFAYVSDSSLSILQDDDSLPGDLIGGLIGPAVGLPADAEGAGRSKTTAVLPKLGLRWRITDELTMGVLAQRAFRAGGLSVNFVRGTFEEFDPEFTTTGELFVRAELWDRRLRLRGNVFYTDWREQQVAVQLSDDPNDAQTENAGRSRLYGAELELDTASLRGFRGFASLGYARTEFLEFDSSGGDFSGNEFPSAPRWQGGAGVLWEYGGYGPYLQVDANFIDDTFRRADNDPEQTSDAYTLLNGRAGWRFRHFELYVIGRNLADRFYVTQRAFGSFMAGEPRTLIGGVEFDWD</sequence>
<evidence type="ECO:0000256" key="3">
    <source>
        <dbReference type="ARBA" id="ARBA00022452"/>
    </source>
</evidence>
<dbReference type="RefSeq" id="WP_110265221.1">
    <property type="nucleotide sequence ID" value="NZ_CAWNXA010000005.1"/>
</dbReference>
<evidence type="ECO:0000256" key="12">
    <source>
        <dbReference type="RuleBase" id="RU003357"/>
    </source>
</evidence>
<dbReference type="InterPro" id="IPR000531">
    <property type="entry name" value="Beta-barrel_TonB"/>
</dbReference>
<dbReference type="InterPro" id="IPR039426">
    <property type="entry name" value="TonB-dep_rcpt-like"/>
</dbReference>
<keyword evidence="3 11" id="KW-1134">Transmembrane beta strand</keyword>
<evidence type="ECO:0000256" key="2">
    <source>
        <dbReference type="ARBA" id="ARBA00022448"/>
    </source>
</evidence>
<evidence type="ECO:0000256" key="9">
    <source>
        <dbReference type="ARBA" id="ARBA00023136"/>
    </source>
</evidence>
<dbReference type="Pfam" id="PF00593">
    <property type="entry name" value="TonB_dep_Rec_b-barrel"/>
    <property type="match status" value="1"/>
</dbReference>
<evidence type="ECO:0000256" key="8">
    <source>
        <dbReference type="ARBA" id="ARBA00023077"/>
    </source>
</evidence>
<keyword evidence="7" id="KW-0406">Ion transport</keyword>
<dbReference type="PROSITE" id="PS52016">
    <property type="entry name" value="TONB_DEPENDENT_REC_3"/>
    <property type="match status" value="1"/>
</dbReference>
<evidence type="ECO:0000313" key="18">
    <source>
        <dbReference type="Proteomes" id="UP000248330"/>
    </source>
</evidence>
<feature type="chain" id="PRO_5016238919" evidence="14">
    <location>
        <begin position="28"/>
        <end position="750"/>
    </location>
</feature>
<dbReference type="SUPFAM" id="SSF56935">
    <property type="entry name" value="Porins"/>
    <property type="match status" value="1"/>
</dbReference>
<feature type="signal peptide" evidence="14">
    <location>
        <begin position="1"/>
        <end position="27"/>
    </location>
</feature>
<proteinExistence type="inferred from homology"/>
<evidence type="ECO:0000256" key="14">
    <source>
        <dbReference type="SAM" id="SignalP"/>
    </source>
</evidence>
<feature type="domain" description="TonB-dependent receptor plug" evidence="16">
    <location>
        <begin position="74"/>
        <end position="187"/>
    </location>
</feature>
<name>A0A318ECK3_9GAMM</name>
<keyword evidence="8 12" id="KW-0798">TonB box</keyword>
<keyword evidence="4" id="KW-0410">Iron transport</keyword>
<dbReference type="EMBL" id="QICN01000005">
    <property type="protein sequence ID" value="PXV67745.1"/>
    <property type="molecule type" value="Genomic_DNA"/>
</dbReference>
<gene>
    <name evidence="17" type="ORF">C8D93_105101</name>
</gene>
<accession>A0A318ECK3</accession>
<keyword evidence="17" id="KW-0675">Receptor</keyword>
<dbReference type="Gene3D" id="2.40.170.20">
    <property type="entry name" value="TonB-dependent receptor, beta-barrel domain"/>
    <property type="match status" value="1"/>
</dbReference>
<dbReference type="Pfam" id="PF07715">
    <property type="entry name" value="Plug"/>
    <property type="match status" value="1"/>
</dbReference>
<comment type="caution">
    <text evidence="17">The sequence shown here is derived from an EMBL/GenBank/DDBJ whole genome shotgun (WGS) entry which is preliminary data.</text>
</comment>